<feature type="domain" description="Reverse transcriptase" evidence="1">
    <location>
        <begin position="14"/>
        <end position="105"/>
    </location>
</feature>
<dbReference type="InterPro" id="IPR000477">
    <property type="entry name" value="RT_dom"/>
</dbReference>
<evidence type="ECO:0000313" key="2">
    <source>
        <dbReference type="EMBL" id="PKU71421.1"/>
    </source>
</evidence>
<name>A0A2I0W6Z7_9ASPA</name>
<protein>
    <submittedName>
        <fullName evidence="2">Integrator complex subunit 11</fullName>
    </submittedName>
</protein>
<dbReference type="EMBL" id="KZ502877">
    <property type="protein sequence ID" value="PKU71421.1"/>
    <property type="molecule type" value="Genomic_DNA"/>
</dbReference>
<accession>A0A2I0W6Z7</accession>
<reference evidence="2 3" key="2">
    <citation type="journal article" date="2017" name="Nature">
        <title>The Apostasia genome and the evolution of orchids.</title>
        <authorList>
            <person name="Zhang G.Q."/>
            <person name="Liu K.W."/>
            <person name="Li Z."/>
            <person name="Lohaus R."/>
            <person name="Hsiao Y.Y."/>
            <person name="Niu S.C."/>
            <person name="Wang J.Y."/>
            <person name="Lin Y.C."/>
            <person name="Xu Q."/>
            <person name="Chen L.J."/>
            <person name="Yoshida K."/>
            <person name="Fujiwara S."/>
            <person name="Wang Z.W."/>
            <person name="Zhang Y.Q."/>
            <person name="Mitsuda N."/>
            <person name="Wang M."/>
            <person name="Liu G.H."/>
            <person name="Pecoraro L."/>
            <person name="Huang H.X."/>
            <person name="Xiao X.J."/>
            <person name="Lin M."/>
            <person name="Wu X.Y."/>
            <person name="Wu W.L."/>
            <person name="Chen Y.Y."/>
            <person name="Chang S.B."/>
            <person name="Sakamoto S."/>
            <person name="Ohme-Takagi M."/>
            <person name="Yagi M."/>
            <person name="Zeng S.J."/>
            <person name="Shen C.Y."/>
            <person name="Yeh C.M."/>
            <person name="Luo Y.B."/>
            <person name="Tsai W.C."/>
            <person name="Van de Peer Y."/>
            <person name="Liu Z.J."/>
        </authorList>
    </citation>
    <scope>NUCLEOTIDE SEQUENCE [LARGE SCALE GENOMIC DNA]</scope>
    <source>
        <tissue evidence="2">The whole plant</tissue>
    </source>
</reference>
<sequence length="116" mass="13548">MILDLLVYVLFFNKLISKIIDTRLVNILPIIISKNQTGFVKGRSIFDNVLLAQEMTHDINTKVKGGNFILKLDITKAYDNLSWEFLYKVLSLFGFNQQFISLIKNSIEHCFFLCYY</sequence>
<organism evidence="2 3">
    <name type="scientific">Dendrobium catenatum</name>
    <dbReference type="NCBI Taxonomy" id="906689"/>
    <lineage>
        <taxon>Eukaryota</taxon>
        <taxon>Viridiplantae</taxon>
        <taxon>Streptophyta</taxon>
        <taxon>Embryophyta</taxon>
        <taxon>Tracheophyta</taxon>
        <taxon>Spermatophyta</taxon>
        <taxon>Magnoliopsida</taxon>
        <taxon>Liliopsida</taxon>
        <taxon>Asparagales</taxon>
        <taxon>Orchidaceae</taxon>
        <taxon>Epidendroideae</taxon>
        <taxon>Malaxideae</taxon>
        <taxon>Dendrobiinae</taxon>
        <taxon>Dendrobium</taxon>
    </lineage>
</organism>
<dbReference type="PANTHER" id="PTHR31635:SF196">
    <property type="entry name" value="REVERSE TRANSCRIPTASE DOMAIN-CONTAINING PROTEIN-RELATED"/>
    <property type="match status" value="1"/>
</dbReference>
<evidence type="ECO:0000259" key="1">
    <source>
        <dbReference type="Pfam" id="PF00078"/>
    </source>
</evidence>
<gene>
    <name evidence="2" type="ORF">MA16_Dca004263</name>
</gene>
<dbReference type="STRING" id="906689.A0A2I0W6Z7"/>
<dbReference type="PANTHER" id="PTHR31635">
    <property type="entry name" value="REVERSE TRANSCRIPTASE DOMAIN-CONTAINING PROTEIN-RELATED"/>
    <property type="match status" value="1"/>
</dbReference>
<dbReference type="Proteomes" id="UP000233837">
    <property type="component" value="Unassembled WGS sequence"/>
</dbReference>
<keyword evidence="3" id="KW-1185">Reference proteome</keyword>
<evidence type="ECO:0000313" key="3">
    <source>
        <dbReference type="Proteomes" id="UP000233837"/>
    </source>
</evidence>
<proteinExistence type="predicted"/>
<dbReference type="AlphaFoldDB" id="A0A2I0W6Z7"/>
<reference evidence="2 3" key="1">
    <citation type="journal article" date="2016" name="Sci. Rep.">
        <title>The Dendrobium catenatum Lindl. genome sequence provides insights into polysaccharide synthase, floral development and adaptive evolution.</title>
        <authorList>
            <person name="Zhang G.Q."/>
            <person name="Xu Q."/>
            <person name="Bian C."/>
            <person name="Tsai W.C."/>
            <person name="Yeh C.M."/>
            <person name="Liu K.W."/>
            <person name="Yoshida K."/>
            <person name="Zhang L.S."/>
            <person name="Chang S.B."/>
            <person name="Chen F."/>
            <person name="Shi Y."/>
            <person name="Su Y.Y."/>
            <person name="Zhang Y.Q."/>
            <person name="Chen L.J."/>
            <person name="Yin Y."/>
            <person name="Lin M."/>
            <person name="Huang H."/>
            <person name="Deng H."/>
            <person name="Wang Z.W."/>
            <person name="Zhu S.L."/>
            <person name="Zhao X."/>
            <person name="Deng C."/>
            <person name="Niu S.C."/>
            <person name="Huang J."/>
            <person name="Wang M."/>
            <person name="Liu G.H."/>
            <person name="Yang H.J."/>
            <person name="Xiao X.J."/>
            <person name="Hsiao Y.Y."/>
            <person name="Wu W.L."/>
            <person name="Chen Y.Y."/>
            <person name="Mitsuda N."/>
            <person name="Ohme-Takagi M."/>
            <person name="Luo Y.B."/>
            <person name="Van de Peer Y."/>
            <person name="Liu Z.J."/>
        </authorList>
    </citation>
    <scope>NUCLEOTIDE SEQUENCE [LARGE SCALE GENOMIC DNA]</scope>
    <source>
        <tissue evidence="2">The whole plant</tissue>
    </source>
</reference>
<dbReference type="Pfam" id="PF00078">
    <property type="entry name" value="RVT_1"/>
    <property type="match status" value="1"/>
</dbReference>